<dbReference type="InterPro" id="IPR009027">
    <property type="entry name" value="Ribosomal_bL9/RNase_H1_N"/>
</dbReference>
<accession>A0A3A2ZV31</accession>
<dbReference type="Proteomes" id="UP000266188">
    <property type="component" value="Unassembled WGS sequence"/>
</dbReference>
<dbReference type="InterPro" id="IPR011320">
    <property type="entry name" value="RNase_H1_N"/>
</dbReference>
<dbReference type="Gene3D" id="3.40.970.10">
    <property type="entry name" value="Ribonuclease H1, N-terminal domain"/>
    <property type="match status" value="1"/>
</dbReference>
<dbReference type="OrthoDB" id="407198at2759"/>
<evidence type="ECO:0000313" key="2">
    <source>
        <dbReference type="EMBL" id="RJE27008.1"/>
    </source>
</evidence>
<dbReference type="EMBL" id="MVGC01000011">
    <property type="protein sequence ID" value="RJE27008.1"/>
    <property type="molecule type" value="Genomic_DNA"/>
</dbReference>
<sequence length="132" mass="15390">MSRGFTAFDEAVKHAAENKTIQLPEGKYYAVAGGKTTRVFYSWKDAEESIKGTSACHERFSTEQEAKQFIEDWKDAYADTWRRAIRQALDNGWRPKDMELDIEPFLVRDNCNKENNELPKLEQLDIKEEPKQ</sequence>
<dbReference type="STRING" id="2070753.A0A3A2ZV31"/>
<dbReference type="InterPro" id="IPR037056">
    <property type="entry name" value="RNase_H1_N_sf"/>
</dbReference>
<comment type="caution">
    <text evidence="2">The sequence shown here is derived from an EMBL/GenBank/DDBJ whole genome shotgun (WGS) entry which is preliminary data.</text>
</comment>
<evidence type="ECO:0000313" key="3">
    <source>
        <dbReference type="Proteomes" id="UP000266188"/>
    </source>
</evidence>
<keyword evidence="3" id="KW-1185">Reference proteome</keyword>
<organism evidence="2 3">
    <name type="scientific">Aspergillus sclerotialis</name>
    <dbReference type="NCBI Taxonomy" id="2070753"/>
    <lineage>
        <taxon>Eukaryota</taxon>
        <taxon>Fungi</taxon>
        <taxon>Dikarya</taxon>
        <taxon>Ascomycota</taxon>
        <taxon>Pezizomycotina</taxon>
        <taxon>Eurotiomycetes</taxon>
        <taxon>Eurotiomycetidae</taxon>
        <taxon>Eurotiales</taxon>
        <taxon>Aspergillaceae</taxon>
        <taxon>Aspergillus</taxon>
        <taxon>Aspergillus subgen. Polypaecilum</taxon>
    </lineage>
</organism>
<dbReference type="SUPFAM" id="SSF55658">
    <property type="entry name" value="L9 N-domain-like"/>
    <property type="match status" value="1"/>
</dbReference>
<evidence type="ECO:0000259" key="1">
    <source>
        <dbReference type="Pfam" id="PF01693"/>
    </source>
</evidence>
<feature type="domain" description="Ribonuclease H1 N-terminal" evidence="1">
    <location>
        <begin position="27"/>
        <end position="69"/>
    </location>
</feature>
<proteinExistence type="predicted"/>
<reference evidence="3" key="1">
    <citation type="submission" date="2017-02" db="EMBL/GenBank/DDBJ databases">
        <authorList>
            <person name="Tafer H."/>
            <person name="Lopandic K."/>
        </authorList>
    </citation>
    <scope>NUCLEOTIDE SEQUENCE [LARGE SCALE GENOMIC DNA]</scope>
    <source>
        <strain evidence="3">CBS 366.77</strain>
    </source>
</reference>
<protein>
    <recommendedName>
        <fullName evidence="1">Ribonuclease H1 N-terminal domain-containing protein</fullName>
    </recommendedName>
</protein>
<gene>
    <name evidence="2" type="ORF">PHISCL_00709</name>
</gene>
<dbReference type="AlphaFoldDB" id="A0A3A2ZV31"/>
<dbReference type="Pfam" id="PF01693">
    <property type="entry name" value="Cauli_VI"/>
    <property type="match status" value="1"/>
</dbReference>
<name>A0A3A2ZV31_9EURO</name>